<dbReference type="SUPFAM" id="SSF50692">
    <property type="entry name" value="ADC-like"/>
    <property type="match status" value="1"/>
</dbReference>
<feature type="domain" description="Molybdopterin oxidoreductase N-terminal" evidence="13">
    <location>
        <begin position="40"/>
        <end position="81"/>
    </location>
</feature>
<evidence type="ECO:0000259" key="13">
    <source>
        <dbReference type="Pfam" id="PF18364"/>
    </source>
</evidence>
<reference evidence="14 15" key="1">
    <citation type="journal article" date="2019" name="Appl. Environ. Microbiol.">
        <title>Population genetics and characterization of Campylobacter jejuni isolates in western jackdaws and game birds in Finland.</title>
        <authorList>
            <person name="Kovanen S."/>
            <person name="Rossi M."/>
            <person name="Pohja-Mykra M."/>
            <person name="Nieminen T."/>
            <person name="Raunio-Saarnisto M."/>
            <person name="Sauvala M."/>
            <person name="Fredriksson-Ahomaa M."/>
            <person name="Hanninen M.L."/>
            <person name="Kivisto R."/>
        </authorList>
    </citation>
    <scope>NUCLEOTIDE SEQUENCE [LARGE SCALE GENOMIC DNA]</scope>
    <source>
        <strain evidence="14 15">CB304</strain>
    </source>
</reference>
<keyword evidence="6" id="KW-0479">Metal-binding</keyword>
<dbReference type="GO" id="GO:0050626">
    <property type="term" value="F:trimethylamine-N-oxide reductase (cytochrome c) activity"/>
    <property type="evidence" value="ECO:0007669"/>
    <property type="project" value="UniProtKB-EC"/>
</dbReference>
<evidence type="ECO:0000256" key="3">
    <source>
        <dbReference type="ARBA" id="ARBA00010312"/>
    </source>
</evidence>
<organism evidence="14 15">
    <name type="scientific">Campylobacter jejuni</name>
    <dbReference type="NCBI Taxonomy" id="197"/>
    <lineage>
        <taxon>Bacteria</taxon>
        <taxon>Pseudomonadati</taxon>
        <taxon>Campylobacterota</taxon>
        <taxon>Epsilonproteobacteria</taxon>
        <taxon>Campylobacterales</taxon>
        <taxon>Campylobacteraceae</taxon>
        <taxon>Campylobacter</taxon>
    </lineage>
</organism>
<comment type="cofactor">
    <cofactor evidence="1">
        <name>Mo-bis(molybdopterin guanine dinucleotide)</name>
        <dbReference type="ChEBI" id="CHEBI:60539"/>
    </cofactor>
</comment>
<dbReference type="Gene3D" id="3.90.55.10">
    <property type="entry name" value="Dimethylsulfoxide Reductase, domain 3"/>
    <property type="match status" value="1"/>
</dbReference>
<keyword evidence="7 10" id="KW-0732">Signal</keyword>
<dbReference type="InterPro" id="IPR006311">
    <property type="entry name" value="TAT_signal"/>
</dbReference>
<dbReference type="InterPro" id="IPR006655">
    <property type="entry name" value="Mopterin_OxRdtase_prok_CS"/>
</dbReference>
<dbReference type="RefSeq" id="WP_126237014.1">
    <property type="nucleotide sequence ID" value="NZ_PRCB01000002.1"/>
</dbReference>
<evidence type="ECO:0000256" key="4">
    <source>
        <dbReference type="ARBA" id="ARBA00011885"/>
    </source>
</evidence>
<dbReference type="GO" id="GO:0009055">
    <property type="term" value="F:electron transfer activity"/>
    <property type="evidence" value="ECO:0007669"/>
    <property type="project" value="TreeGrafter"/>
</dbReference>
<evidence type="ECO:0000256" key="5">
    <source>
        <dbReference type="ARBA" id="ARBA00022505"/>
    </source>
</evidence>
<evidence type="ECO:0000256" key="10">
    <source>
        <dbReference type="SAM" id="SignalP"/>
    </source>
</evidence>
<dbReference type="Gene3D" id="3.40.228.10">
    <property type="entry name" value="Dimethylsulfoxide Reductase, domain 2"/>
    <property type="match status" value="1"/>
</dbReference>
<dbReference type="AlphaFoldDB" id="A0A431FX07"/>
<dbReference type="EMBL" id="PRCE01000041">
    <property type="protein sequence ID" value="RTJ98069.1"/>
    <property type="molecule type" value="Genomic_DNA"/>
</dbReference>
<dbReference type="Pfam" id="PF01568">
    <property type="entry name" value="Molydop_binding"/>
    <property type="match status" value="1"/>
</dbReference>
<dbReference type="GO" id="GO:0030151">
    <property type="term" value="F:molybdenum ion binding"/>
    <property type="evidence" value="ECO:0007669"/>
    <property type="project" value="TreeGrafter"/>
</dbReference>
<evidence type="ECO:0000259" key="11">
    <source>
        <dbReference type="Pfam" id="PF00384"/>
    </source>
</evidence>
<dbReference type="PROSITE" id="PS00932">
    <property type="entry name" value="MOLYBDOPTERIN_PROK_3"/>
    <property type="match status" value="1"/>
</dbReference>
<proteinExistence type="inferred from homology"/>
<comment type="similarity">
    <text evidence="3">Belongs to the prokaryotic molybdopterin-containing oxidoreductase family.</text>
</comment>
<dbReference type="InterPro" id="IPR009010">
    <property type="entry name" value="Asp_de-COase-like_dom_sf"/>
</dbReference>
<dbReference type="InterPro" id="IPR041460">
    <property type="entry name" value="Molybdopterin_N"/>
</dbReference>
<dbReference type="Gene3D" id="3.40.50.740">
    <property type="match status" value="1"/>
</dbReference>
<feature type="domain" description="Molybdopterin oxidoreductase" evidence="11">
    <location>
        <begin position="85"/>
        <end position="538"/>
    </location>
</feature>
<evidence type="ECO:0000313" key="15">
    <source>
        <dbReference type="Proteomes" id="UP000286791"/>
    </source>
</evidence>
<dbReference type="InterPro" id="IPR050612">
    <property type="entry name" value="Prok_Mopterin_Oxidored"/>
</dbReference>
<feature type="domain" description="Molybdopterin dinucleotide-binding" evidence="12">
    <location>
        <begin position="653"/>
        <end position="773"/>
    </location>
</feature>
<gene>
    <name evidence="14" type="ORF">C3H48_05730</name>
</gene>
<dbReference type="InterPro" id="IPR006657">
    <property type="entry name" value="MoPterin_dinucl-bd_dom"/>
</dbReference>
<dbReference type="Proteomes" id="UP000286791">
    <property type="component" value="Unassembled WGS sequence"/>
</dbReference>
<dbReference type="Gene3D" id="2.40.40.20">
    <property type="match status" value="1"/>
</dbReference>
<dbReference type="Pfam" id="PF00384">
    <property type="entry name" value="Molybdopterin"/>
    <property type="match status" value="1"/>
</dbReference>
<dbReference type="Pfam" id="PF18364">
    <property type="entry name" value="Molybdopterin_N"/>
    <property type="match status" value="1"/>
</dbReference>
<dbReference type="SUPFAM" id="SSF53706">
    <property type="entry name" value="Formate dehydrogenase/DMSO reductase, domains 1-3"/>
    <property type="match status" value="1"/>
</dbReference>
<dbReference type="GO" id="GO:0043546">
    <property type="term" value="F:molybdopterin cofactor binding"/>
    <property type="evidence" value="ECO:0007669"/>
    <property type="project" value="InterPro"/>
</dbReference>
<name>A0A431FX07_CAMJU</name>
<dbReference type="InterPro" id="IPR006656">
    <property type="entry name" value="Mopterin_OxRdtase"/>
</dbReference>
<evidence type="ECO:0000256" key="1">
    <source>
        <dbReference type="ARBA" id="ARBA00001942"/>
    </source>
</evidence>
<dbReference type="GO" id="GO:0030288">
    <property type="term" value="C:outer membrane-bounded periplasmic space"/>
    <property type="evidence" value="ECO:0007669"/>
    <property type="project" value="TreeGrafter"/>
</dbReference>
<evidence type="ECO:0000259" key="12">
    <source>
        <dbReference type="Pfam" id="PF01568"/>
    </source>
</evidence>
<evidence type="ECO:0000313" key="14">
    <source>
        <dbReference type="EMBL" id="RTJ98069.1"/>
    </source>
</evidence>
<keyword evidence="8" id="KW-0574">Periplasm</keyword>
<evidence type="ECO:0000256" key="8">
    <source>
        <dbReference type="ARBA" id="ARBA00022764"/>
    </source>
</evidence>
<dbReference type="PANTHER" id="PTHR43742:SF10">
    <property type="entry name" value="TRIMETHYLAMINE-N-OXIDE REDUCTASE 2"/>
    <property type="match status" value="1"/>
</dbReference>
<evidence type="ECO:0000256" key="6">
    <source>
        <dbReference type="ARBA" id="ARBA00022723"/>
    </source>
</evidence>
<feature type="signal peptide" evidence="10">
    <location>
        <begin position="1"/>
        <end position="26"/>
    </location>
</feature>
<evidence type="ECO:0000256" key="9">
    <source>
        <dbReference type="ARBA" id="ARBA00023002"/>
    </source>
</evidence>
<dbReference type="EC" id="1.7.2.3" evidence="4"/>
<comment type="caution">
    <text evidence="14">The sequence shown here is derived from an EMBL/GenBank/DDBJ whole genome shotgun (WGS) entry which is preliminary data.</text>
</comment>
<keyword evidence="9" id="KW-0560">Oxidoreductase</keyword>
<evidence type="ECO:0000256" key="7">
    <source>
        <dbReference type="ARBA" id="ARBA00022729"/>
    </source>
</evidence>
<sequence length="798" mass="89924">MGISRRNFLKTLAATSVVASVNPLMAAKETKFYDIKKVPHATHFGAFWADVNSEGKIVKVTPQQSDKHPSVITDAIIDRTYSDTRVKYPCVRKSFLEGKKKPSLRGKEPFVRVSWEKAYELILQKFKETPIENLFNASYGGWGHVGLLHNCNSVAGRFFNTALGGHIGTDGEYSNGAAGKVNASIMGDLEVYSLQTTHEQILKNTQVYVLWGTDLYKCNQIDFKVANRGNDEYYKKYRKSNIKFISIDPQYTQTAEILDAQWIKIRPNTDVALMLGIMNYLYKSGKYDKKFIEKYTDGFDKFLPYLLGKSDGIEKTPAWASKITGLDEKVIISLADTFVKNRTFLAGNWAMQRAHHGEQADWTLMVLAAMIGQIGLPGGGFGFSMHYSGGGQAFSGVRLPVGLPQGKNNLDFNIPASRVSEAILNPGKTIKFKGKEITFPKIKMMYVVGASILGHHPDTNELIRAIRTLDTVIVHEPWWTPMAKMADIVLPSTTTLERDDISFGGSYSQDYVYAMKKVIEPVFESKNDYDIFEEMAKRIGEREHKKFTGGKTKEQWLEGFYGRSDCPDYLSFEEFWDKGFIHFTPPKEAYDFVRHSEFRADPVANKLATESGKIQIYSPKFEKYNLEDFKAHPTWFEPAEWLGNEKLTKNFPFHLLSPHPRYRVHSQLDNTWVRDLYKIQGREPVVINSEDAKKLGITHGEVVEVYNDRGSLLAGAFVTDKIMPGVVSIQEGAWYDPEDANDRKPRCNAGHVNVLTSSRPTSTMAQATSVNTCLVAIRKVKGAVKPYKSITPPEIIGA</sequence>
<dbReference type="GO" id="GO:0009061">
    <property type="term" value="P:anaerobic respiration"/>
    <property type="evidence" value="ECO:0007669"/>
    <property type="project" value="TreeGrafter"/>
</dbReference>
<comment type="subcellular location">
    <subcellularLocation>
        <location evidence="2">Periplasm</location>
    </subcellularLocation>
</comment>
<dbReference type="CDD" id="cd02793">
    <property type="entry name" value="MopB_CT_DMSOR-BSOR-TMAOR"/>
    <property type="match status" value="1"/>
</dbReference>
<dbReference type="InterPro" id="IPR041954">
    <property type="entry name" value="CT_DMSOR/BSOR/TMAOR"/>
</dbReference>
<dbReference type="PANTHER" id="PTHR43742">
    <property type="entry name" value="TRIMETHYLAMINE-N-OXIDE REDUCTASE"/>
    <property type="match status" value="1"/>
</dbReference>
<feature type="chain" id="PRO_5030092421" description="trimethylamine-N-oxide reductase" evidence="10">
    <location>
        <begin position="27"/>
        <end position="798"/>
    </location>
</feature>
<evidence type="ECO:0000256" key="2">
    <source>
        <dbReference type="ARBA" id="ARBA00004418"/>
    </source>
</evidence>
<keyword evidence="5" id="KW-0500">Molybdenum</keyword>
<protein>
    <recommendedName>
        <fullName evidence="4">trimethylamine-N-oxide reductase</fullName>
        <ecNumber evidence="4">1.7.2.3</ecNumber>
    </recommendedName>
</protein>
<accession>A0A431FX07</accession>
<dbReference type="PROSITE" id="PS51318">
    <property type="entry name" value="TAT"/>
    <property type="match status" value="1"/>
</dbReference>